<evidence type="ECO:0000256" key="3">
    <source>
        <dbReference type="SAM" id="SignalP"/>
    </source>
</evidence>
<dbReference type="Gramene" id="KFK38949">
    <property type="protein sequence ID" value="KFK38949"/>
    <property type="gene ID" value="AALP_AA3G180800"/>
</dbReference>
<feature type="signal peptide" evidence="3">
    <location>
        <begin position="1"/>
        <end position="29"/>
    </location>
</feature>
<sequence>MTISGMGKKHVVLGLAIFLLLSSFHEVSCQADANDDPDIPDQNENESDSAGGSSVEANIAMSGEETSSSEFKADASMTIQGGSSFDESGAASDEEGSPFSNAADEVRRLTADLFTGKNLNVQSKGDDARRKQLEEIERDIQAAAAQKLVEQKFTKTTSETKSEAASMESRSNQFESKKSNSGSRVIGSLGIGQTGMWRCVNQDTNGVKEDDDSPINIPKYNLDDIIKEESTYEGSSSKTSSLIASLTAIVAKHKQGRGSSSSVSLGKRTSTEKIEMIEKIKVELKQYRNVKVSQLVTRSDFERILSLAAHYEELTSASVSYISRLSKYKSVIKEETKANKRVQLAQQRATLLDEMANEKQKKVDAELEMVRVYAKKGDALYVKIFALKKAMLKLEAEKKEVEISFQKIVANLSIVIEEAAKAYEEHHMAVRQWREEKTSLEFSYEARESAESVWVSFLGTL</sequence>
<reference evidence="5" key="1">
    <citation type="journal article" date="2015" name="Nat. Plants">
        <title>Genome expansion of Arabis alpina linked with retrotransposition and reduced symmetric DNA methylation.</title>
        <authorList>
            <person name="Willing E.M."/>
            <person name="Rawat V."/>
            <person name="Mandakova T."/>
            <person name="Maumus F."/>
            <person name="James G.V."/>
            <person name="Nordstroem K.J."/>
            <person name="Becker C."/>
            <person name="Warthmann N."/>
            <person name="Chica C."/>
            <person name="Szarzynska B."/>
            <person name="Zytnicki M."/>
            <person name="Albani M.C."/>
            <person name="Kiefer C."/>
            <person name="Bergonzi S."/>
            <person name="Castaings L."/>
            <person name="Mateos J.L."/>
            <person name="Berns M.C."/>
            <person name="Bujdoso N."/>
            <person name="Piofczyk T."/>
            <person name="de Lorenzo L."/>
            <person name="Barrero-Sicilia C."/>
            <person name="Mateos I."/>
            <person name="Piednoel M."/>
            <person name="Hagmann J."/>
            <person name="Chen-Min-Tao R."/>
            <person name="Iglesias-Fernandez R."/>
            <person name="Schuster S.C."/>
            <person name="Alonso-Blanco C."/>
            <person name="Roudier F."/>
            <person name="Carbonero P."/>
            <person name="Paz-Ares J."/>
            <person name="Davis S.J."/>
            <person name="Pecinka A."/>
            <person name="Quesneville H."/>
            <person name="Colot V."/>
            <person name="Lysak M.A."/>
            <person name="Weigel D."/>
            <person name="Coupland G."/>
            <person name="Schneeberger K."/>
        </authorList>
    </citation>
    <scope>NUCLEOTIDE SEQUENCE [LARGE SCALE GENOMIC DNA]</scope>
    <source>
        <strain evidence="5">cv. Pajares</strain>
    </source>
</reference>
<feature type="compositionally biased region" description="Acidic residues" evidence="2">
    <location>
        <begin position="33"/>
        <end position="47"/>
    </location>
</feature>
<keyword evidence="3" id="KW-0732">Signal</keyword>
<evidence type="ECO:0000313" key="5">
    <source>
        <dbReference type="Proteomes" id="UP000029120"/>
    </source>
</evidence>
<keyword evidence="5" id="KW-1185">Reference proteome</keyword>
<evidence type="ECO:0000313" key="4">
    <source>
        <dbReference type="EMBL" id="KFK38949.1"/>
    </source>
</evidence>
<evidence type="ECO:0000256" key="2">
    <source>
        <dbReference type="SAM" id="MobiDB-lite"/>
    </source>
</evidence>
<feature type="region of interest" description="Disordered" evidence="2">
    <location>
        <begin position="153"/>
        <end position="185"/>
    </location>
</feature>
<keyword evidence="1" id="KW-0175">Coiled coil</keyword>
<dbReference type="AlphaFoldDB" id="A0A087H9Z7"/>
<feature type="compositionally biased region" description="Polar residues" evidence="2">
    <location>
        <begin position="77"/>
        <end position="86"/>
    </location>
</feature>
<feature type="compositionally biased region" description="Basic and acidic residues" evidence="2">
    <location>
        <begin position="153"/>
        <end position="162"/>
    </location>
</feature>
<feature type="compositionally biased region" description="Polar residues" evidence="2">
    <location>
        <begin position="170"/>
        <end position="183"/>
    </location>
</feature>
<dbReference type="EMBL" id="CM002871">
    <property type="protein sequence ID" value="KFK38949.1"/>
    <property type="molecule type" value="Genomic_DNA"/>
</dbReference>
<feature type="region of interest" description="Disordered" evidence="2">
    <location>
        <begin position="32"/>
        <end position="101"/>
    </location>
</feature>
<organism evidence="4 5">
    <name type="scientific">Arabis alpina</name>
    <name type="common">Alpine rock-cress</name>
    <dbReference type="NCBI Taxonomy" id="50452"/>
    <lineage>
        <taxon>Eukaryota</taxon>
        <taxon>Viridiplantae</taxon>
        <taxon>Streptophyta</taxon>
        <taxon>Embryophyta</taxon>
        <taxon>Tracheophyta</taxon>
        <taxon>Spermatophyta</taxon>
        <taxon>Magnoliopsida</taxon>
        <taxon>eudicotyledons</taxon>
        <taxon>Gunneridae</taxon>
        <taxon>Pentapetalae</taxon>
        <taxon>rosids</taxon>
        <taxon>malvids</taxon>
        <taxon>Brassicales</taxon>
        <taxon>Brassicaceae</taxon>
        <taxon>Arabideae</taxon>
        <taxon>Arabis</taxon>
    </lineage>
</organism>
<dbReference type="OrthoDB" id="1111598at2759"/>
<feature type="chain" id="PRO_5001823142" description="DNA mismatch repair protein MutS connector domain-containing protein" evidence="3">
    <location>
        <begin position="30"/>
        <end position="461"/>
    </location>
</feature>
<protein>
    <recommendedName>
        <fullName evidence="6">DNA mismatch repair protein MutS connector domain-containing protein</fullName>
    </recommendedName>
</protein>
<gene>
    <name evidence="4" type="ordered locus">AALP_Aa3g180800</name>
</gene>
<accession>A0A087H9Z7</accession>
<evidence type="ECO:0008006" key="6">
    <source>
        <dbReference type="Google" id="ProtNLM"/>
    </source>
</evidence>
<dbReference type="Proteomes" id="UP000029120">
    <property type="component" value="Chromosome 3"/>
</dbReference>
<evidence type="ECO:0000256" key="1">
    <source>
        <dbReference type="SAM" id="Coils"/>
    </source>
</evidence>
<proteinExistence type="predicted"/>
<feature type="coiled-coil region" evidence="1">
    <location>
        <begin position="341"/>
        <end position="368"/>
    </location>
</feature>
<name>A0A087H9Z7_ARAAL</name>